<sequence>MVPIRLIVVVVLLSLPVTASAAVSFSPAVVVSSFDADAGDDSISVDVDVPVEGDRASIETLEDAEPYATASSTVSVGTQTVVSDPTLADSDADGLTDRLEASLGTDSTAADTDADGLDDWTEVLRQDTDPLDADSDGDSIFDGTEHRLGLDPTVPERPSTLDTDGDGLPDDVERRIGTNVSAPDTDGDGLSDGAEVYGAPRQFPDADPLHKDLYFEVDAYHTVTVNQTALDRTAAFFASAPVDNPDGTTGFAVHFVVDETDLTTLPAANVRDNDAVTAHFDGAARGYLYIYLAETVSIGDRGVRASANYGRIAMAGDDQTDRLYVHEIGHLLGVHGSDGPGVDSYEASVEEYPSIMSYEYLNSNRKLRMATGDESSKSNDDWDDIGRRFTRWIDTAHLDS</sequence>
<dbReference type="GO" id="GO:0005509">
    <property type="term" value="F:calcium ion binding"/>
    <property type="evidence" value="ECO:0007669"/>
    <property type="project" value="InterPro"/>
</dbReference>
<proteinExistence type="predicted"/>
<keyword evidence="7" id="KW-1185">Reference proteome</keyword>
<evidence type="ECO:0000256" key="1">
    <source>
        <dbReference type="ARBA" id="ARBA00004613"/>
    </source>
</evidence>
<comment type="subcellular location">
    <subcellularLocation>
        <location evidence="1">Secreted</location>
    </subcellularLocation>
</comment>
<dbReference type="InterPro" id="IPR028974">
    <property type="entry name" value="TSP_type-3_rpt"/>
</dbReference>
<dbReference type="AlphaFoldDB" id="A0A0W1SWJ7"/>
<dbReference type="InterPro" id="IPR053180">
    <property type="entry name" value="Ca-binding_acidic-repeat"/>
</dbReference>
<evidence type="ECO:0000313" key="6">
    <source>
        <dbReference type="EMBL" id="KTG30621.1"/>
    </source>
</evidence>
<gene>
    <name evidence="6" type="ORF">AUR66_07060</name>
</gene>
<evidence type="ECO:0000313" key="7">
    <source>
        <dbReference type="Proteomes" id="UP000053157"/>
    </source>
</evidence>
<evidence type="ECO:0000256" key="4">
    <source>
        <dbReference type="ARBA" id="ARBA00022837"/>
    </source>
</evidence>
<dbReference type="SUPFAM" id="SSF55486">
    <property type="entry name" value="Metalloproteases ('zincins'), catalytic domain"/>
    <property type="match status" value="1"/>
</dbReference>
<reference evidence="6 7" key="1">
    <citation type="submission" date="2015-12" db="EMBL/GenBank/DDBJ databases">
        <title>Haloferax profundi sp. nov. isolated from the Discovery deep brine-seawater interface in the Red Sea.</title>
        <authorList>
            <person name="Zhang G."/>
            <person name="Stingl U."/>
            <person name="Rashid M."/>
        </authorList>
    </citation>
    <scope>NUCLEOTIDE SEQUENCE [LARGE SCALE GENOMIC DNA]</scope>
    <source>
        <strain evidence="6 7">SB29</strain>
    </source>
</reference>
<feature type="region of interest" description="Disordered" evidence="5">
    <location>
        <begin position="127"/>
        <end position="171"/>
    </location>
</feature>
<dbReference type="EMBL" id="LOPV01000039">
    <property type="protein sequence ID" value="KTG30621.1"/>
    <property type="molecule type" value="Genomic_DNA"/>
</dbReference>
<name>A0A0W1SWJ7_9EURY</name>
<dbReference type="Pfam" id="PF18884">
    <property type="entry name" value="TSP3_bac"/>
    <property type="match status" value="3"/>
</dbReference>
<dbReference type="PANTHER" id="PTHR37467">
    <property type="entry name" value="EXPORTED CALCIUM-BINDING GLYCOPROTEIN-RELATED"/>
    <property type="match status" value="1"/>
</dbReference>
<protein>
    <submittedName>
        <fullName evidence="6">Uncharacterized protein</fullName>
    </submittedName>
</protein>
<keyword evidence="4" id="KW-0106">Calcium</keyword>
<dbReference type="OrthoDB" id="291824at2157"/>
<dbReference type="InterPro" id="IPR059100">
    <property type="entry name" value="TSP3_bac"/>
</dbReference>
<accession>A0A0W1SWJ7</accession>
<dbReference type="Proteomes" id="UP000053157">
    <property type="component" value="Unassembled WGS sequence"/>
</dbReference>
<dbReference type="RefSeq" id="WP_058570856.1">
    <property type="nucleotide sequence ID" value="NZ_LOPV01000039.1"/>
</dbReference>
<dbReference type="Gene3D" id="4.10.1080.10">
    <property type="entry name" value="TSP type-3 repeat"/>
    <property type="match status" value="1"/>
</dbReference>
<feature type="compositionally biased region" description="Acidic residues" evidence="5">
    <location>
        <begin position="129"/>
        <end position="139"/>
    </location>
</feature>
<evidence type="ECO:0000256" key="5">
    <source>
        <dbReference type="SAM" id="MobiDB-lite"/>
    </source>
</evidence>
<keyword evidence="3" id="KW-0732">Signal</keyword>
<evidence type="ECO:0000256" key="2">
    <source>
        <dbReference type="ARBA" id="ARBA00022525"/>
    </source>
</evidence>
<organism evidence="6 7">
    <name type="scientific">Haloferax profundi</name>
    <dbReference type="NCBI Taxonomy" id="1544718"/>
    <lineage>
        <taxon>Archaea</taxon>
        <taxon>Methanobacteriati</taxon>
        <taxon>Methanobacteriota</taxon>
        <taxon>Stenosarchaea group</taxon>
        <taxon>Halobacteria</taxon>
        <taxon>Halobacteriales</taxon>
        <taxon>Haloferacaceae</taxon>
        <taxon>Haloferax</taxon>
    </lineage>
</organism>
<evidence type="ECO:0000256" key="3">
    <source>
        <dbReference type="ARBA" id="ARBA00022729"/>
    </source>
</evidence>
<comment type="caution">
    <text evidence="6">The sequence shown here is derived from an EMBL/GenBank/DDBJ whole genome shotgun (WGS) entry which is preliminary data.</text>
</comment>
<dbReference type="PANTHER" id="PTHR37467:SF1">
    <property type="entry name" value="EXPORTED CALCIUM-BINDING GLYCOPROTEIN"/>
    <property type="match status" value="1"/>
</dbReference>
<keyword evidence="2" id="KW-0964">Secreted</keyword>